<proteinExistence type="inferred from homology"/>
<protein>
    <submittedName>
        <fullName evidence="7">Transglycosylase SLT domain-containing protein</fullName>
    </submittedName>
</protein>
<dbReference type="CDD" id="cd13401">
    <property type="entry name" value="Slt70-like"/>
    <property type="match status" value="1"/>
</dbReference>
<dbReference type="Pfam" id="PF14718">
    <property type="entry name" value="SLT_L"/>
    <property type="match status" value="1"/>
</dbReference>
<feature type="domain" description="Lytic transglycosylase superhelical linker" evidence="6">
    <location>
        <begin position="400"/>
        <end position="466"/>
    </location>
</feature>
<dbReference type="SUPFAM" id="SSF48435">
    <property type="entry name" value="Bacterial muramidases"/>
    <property type="match status" value="1"/>
</dbReference>
<dbReference type="InterPro" id="IPR008258">
    <property type="entry name" value="Transglycosylase_SLT_dom_1"/>
</dbReference>
<feature type="chain" id="PRO_5045111418" evidence="4">
    <location>
        <begin position="22"/>
        <end position="638"/>
    </location>
</feature>
<feature type="signal peptide" evidence="4">
    <location>
        <begin position="1"/>
        <end position="21"/>
    </location>
</feature>
<dbReference type="EMBL" id="CP113517">
    <property type="protein sequence ID" value="WAR43057.1"/>
    <property type="molecule type" value="Genomic_DNA"/>
</dbReference>
<keyword evidence="3" id="KW-0175">Coiled coil</keyword>
<dbReference type="SUPFAM" id="SSF53955">
    <property type="entry name" value="Lysozyme-like"/>
    <property type="match status" value="1"/>
</dbReference>
<keyword evidence="8" id="KW-1185">Reference proteome</keyword>
<dbReference type="Pfam" id="PF01464">
    <property type="entry name" value="SLT"/>
    <property type="match status" value="1"/>
</dbReference>
<dbReference type="Gene3D" id="1.10.530.10">
    <property type="match status" value="1"/>
</dbReference>
<evidence type="ECO:0000256" key="1">
    <source>
        <dbReference type="ARBA" id="ARBA00007734"/>
    </source>
</evidence>
<feature type="domain" description="Transglycosylase SLT" evidence="5">
    <location>
        <begin position="478"/>
        <end position="592"/>
    </location>
</feature>
<name>A0ABY7GCN3_9GAMM</name>
<dbReference type="PANTHER" id="PTHR37423">
    <property type="entry name" value="SOLUBLE LYTIC MUREIN TRANSGLYCOSYLASE-RELATED"/>
    <property type="match status" value="1"/>
</dbReference>
<dbReference type="InterPro" id="IPR037061">
    <property type="entry name" value="Lytic_TGlycoase_superhlx_L_sf"/>
</dbReference>
<evidence type="ECO:0000259" key="6">
    <source>
        <dbReference type="Pfam" id="PF14718"/>
    </source>
</evidence>
<evidence type="ECO:0000313" key="7">
    <source>
        <dbReference type="EMBL" id="WAR43057.1"/>
    </source>
</evidence>
<organism evidence="7 8">
    <name type="scientific">Methylomonas rapida</name>
    <dbReference type="NCBI Taxonomy" id="2963939"/>
    <lineage>
        <taxon>Bacteria</taxon>
        <taxon>Pseudomonadati</taxon>
        <taxon>Pseudomonadota</taxon>
        <taxon>Gammaproteobacteria</taxon>
        <taxon>Methylococcales</taxon>
        <taxon>Methylococcaceae</taxon>
        <taxon>Methylomonas</taxon>
    </lineage>
</organism>
<dbReference type="InterPro" id="IPR012289">
    <property type="entry name" value="Lytic_TGlycosylase_superhlx_L"/>
</dbReference>
<dbReference type="Gene3D" id="1.10.1240.20">
    <property type="entry name" value="Lytic transglycosylase, superhelical linker domain"/>
    <property type="match status" value="1"/>
</dbReference>
<dbReference type="PANTHER" id="PTHR37423:SF5">
    <property type="entry name" value="SOLUBLE LYTIC MUREIN TRANSGLYCOSYLASE"/>
    <property type="match status" value="1"/>
</dbReference>
<reference evidence="7" key="1">
    <citation type="submission" date="2022-11" db="EMBL/GenBank/DDBJ databases">
        <title>Methylomonas rapida sp. nov., Carotenoid-Producing Obligate Methanotrophs with High Growth Characteristics and Biotechnological Potential.</title>
        <authorList>
            <person name="Tikhonova E.N."/>
            <person name="Suleimanov R.Z."/>
            <person name="Miroshnikov K."/>
            <person name="Oshkin I.Y."/>
            <person name="Belova S.E."/>
            <person name="Danilova O.V."/>
            <person name="Ashikhmin A."/>
            <person name="Konopkin A."/>
            <person name="But S.Y."/>
            <person name="Khmelenina V.N."/>
            <person name="Kuznetsov N."/>
            <person name="Pimenov N.V."/>
            <person name="Dedysh S.N."/>
        </authorList>
    </citation>
    <scope>NUCLEOTIDE SEQUENCE</scope>
    <source>
        <strain evidence="7">MP1</strain>
    </source>
</reference>
<dbReference type="InterPro" id="IPR023346">
    <property type="entry name" value="Lysozyme-like_dom_sf"/>
</dbReference>
<evidence type="ECO:0000259" key="5">
    <source>
        <dbReference type="Pfam" id="PF01464"/>
    </source>
</evidence>
<sequence>MRFAIGLLLLTNLLASGISFAADSAHSLSALRKTFLQAEQYIKTDRDDDYFALSDTLKNYPLYPYLHYQWLSKHLDEELAITTFLHDYPHSRYTALLHNKWLSHLGHKQQWLNFIRQYQKSDDVALQCYFSQAQYLAGQGQAAMAAAKQFWLSGKTLPAACDRLFDWLRDWPDYDAELIWQRFENALRQNNAPLAKQTLALLPAAEQIMAETWLKLHERPQLVKEPAAWKRNYAKAGALFAHAIARWTDNDPLAAVRTWDEQKQRFDIAPALQAEIERRLAMGLALRRDARAYARLTQFAGSDPSAQEWRVRSALIRQNWADVLAALDDLGEALKTQDKWRYWRARALAATVFKQEAQVLLEELAKQRSFYGFMAADRLQQKIELNHQAVNVAENDLEQLRRNNEFLVVNELFAIDRRPEATRQWWHAMNGLSPHQLTVAAKLAEHAQWPALAIATIAKANQWDDMDLRFPLSFSTQIIEQANAQALDPSLLFALIRQESAFDEFAGSSAGAIGLMQLMPATARQIAGELKEPWNNDFNLVMPAVNLKYGSHYFKKILNRFDGHPALAIAAYNAGSQRVKQWLPKNQTLPADIWIETIPYKETRTYVTSVIAYALIYQQRLQRTGLKVTDFLKEVGPG</sequence>
<evidence type="ECO:0000256" key="3">
    <source>
        <dbReference type="SAM" id="Coils"/>
    </source>
</evidence>
<evidence type="ECO:0000256" key="4">
    <source>
        <dbReference type="SAM" id="SignalP"/>
    </source>
</evidence>
<dbReference type="RefSeq" id="WP_255188034.1">
    <property type="nucleotide sequence ID" value="NZ_CP113517.1"/>
</dbReference>
<dbReference type="InterPro" id="IPR008939">
    <property type="entry name" value="Lytic_TGlycosylase_superhlx_U"/>
</dbReference>
<evidence type="ECO:0000256" key="2">
    <source>
        <dbReference type="ARBA" id="ARBA00022729"/>
    </source>
</evidence>
<gene>
    <name evidence="7" type="ORF">NM686_011670</name>
</gene>
<dbReference type="Proteomes" id="UP001162780">
    <property type="component" value="Chromosome"/>
</dbReference>
<comment type="similarity">
    <text evidence="1">Belongs to the transglycosylase Slt family.</text>
</comment>
<keyword evidence="2 4" id="KW-0732">Signal</keyword>
<evidence type="ECO:0000313" key="8">
    <source>
        <dbReference type="Proteomes" id="UP001162780"/>
    </source>
</evidence>
<dbReference type="Gene3D" id="1.25.20.10">
    <property type="entry name" value="Bacterial muramidases"/>
    <property type="match status" value="1"/>
</dbReference>
<feature type="coiled-coil region" evidence="3">
    <location>
        <begin position="383"/>
        <end position="410"/>
    </location>
</feature>
<accession>A0ABY7GCN3</accession>